<comment type="similarity">
    <text evidence="1">Belongs to the UPF0288 family.</text>
</comment>
<gene>
    <name evidence="4" type="ORF">DSO09_05640</name>
    <name evidence="3" type="ORF">EF809_00275</name>
</gene>
<dbReference type="Proteomes" id="UP000316080">
    <property type="component" value="Unassembled WGS sequence"/>
</dbReference>
<evidence type="ECO:0000313" key="6">
    <source>
        <dbReference type="Proteomes" id="UP000317265"/>
    </source>
</evidence>
<dbReference type="Pfam" id="PF26548">
    <property type="entry name" value="DUF8179"/>
    <property type="match status" value="1"/>
</dbReference>
<comment type="caution">
    <text evidence="3">The sequence shown here is derived from an EMBL/GenBank/DDBJ whole genome shotgun (WGS) entry which is preliminary data.</text>
</comment>
<dbReference type="PIRSF" id="PIRSF005852">
    <property type="entry name" value="UCP005852"/>
    <property type="match status" value="1"/>
</dbReference>
<dbReference type="InterPro" id="IPR058492">
    <property type="entry name" value="DUF8179"/>
</dbReference>
<evidence type="ECO:0000313" key="5">
    <source>
        <dbReference type="Proteomes" id="UP000316080"/>
    </source>
</evidence>
<evidence type="ECO:0000259" key="2">
    <source>
        <dbReference type="Pfam" id="PF26548"/>
    </source>
</evidence>
<dbReference type="HAMAP" id="MF_01089">
    <property type="entry name" value="UPF0288"/>
    <property type="match status" value="1"/>
</dbReference>
<reference evidence="4 6" key="1">
    <citation type="journal article" date="2019" name="Nat. Microbiol.">
        <title>Expanding anaerobic alkane metabolism in the domain of Archaea.</title>
        <authorList>
            <person name="Wang Y."/>
            <person name="Wegener G."/>
            <person name="Hou J."/>
            <person name="Wang F."/>
            <person name="Xiao X."/>
        </authorList>
    </citation>
    <scope>NUCLEOTIDE SEQUENCE [LARGE SCALE GENOMIC DNA]</scope>
    <source>
        <strain evidence="4">WYZ-LMO11</strain>
    </source>
</reference>
<feature type="domain" description="Putative peptidyl-prolyl cis-trans isomerase" evidence="2">
    <location>
        <begin position="384"/>
        <end position="507"/>
    </location>
</feature>
<proteinExistence type="inferred from homology"/>
<reference evidence="3 5" key="2">
    <citation type="journal article" date="2019" name="Nat. Microbiol.">
        <title>Wide diversity of methane and short-chain alkane metabolisms in uncultured archaea.</title>
        <authorList>
            <person name="Borrel G."/>
            <person name="Adam P.S."/>
            <person name="McKay L.J."/>
            <person name="Chen L.X."/>
            <person name="Sierra-Garcia I.N."/>
            <person name="Sieber C.M."/>
            <person name="Letourneur Q."/>
            <person name="Ghozlane A."/>
            <person name="Andersen G.L."/>
            <person name="Li W.J."/>
            <person name="Hallam S.J."/>
            <person name="Muyzer G."/>
            <person name="de Oliveira V.M."/>
            <person name="Inskeep W.P."/>
            <person name="Banfield J.F."/>
            <person name="Gribaldo S."/>
        </authorList>
    </citation>
    <scope>NUCLEOTIDE SEQUENCE [LARGE SCALE GENOMIC DNA]</scope>
    <source>
        <strain evidence="3">Verst-YHS</strain>
    </source>
</reference>
<evidence type="ECO:0000313" key="3">
    <source>
        <dbReference type="EMBL" id="RZN57881.1"/>
    </source>
</evidence>
<organism evidence="3 5">
    <name type="scientific">Thermoproteota archaeon</name>
    <dbReference type="NCBI Taxonomy" id="2056631"/>
    <lineage>
        <taxon>Archaea</taxon>
        <taxon>Thermoproteota</taxon>
    </lineage>
</organism>
<dbReference type="Proteomes" id="UP000317265">
    <property type="component" value="Unassembled WGS sequence"/>
</dbReference>
<dbReference type="NCBIfam" id="TIGR03268">
    <property type="entry name" value="methan_mark_3"/>
    <property type="match status" value="1"/>
</dbReference>
<name>A0A520KH31_9CREN</name>
<dbReference type="EMBL" id="RXIH01000001">
    <property type="protein sequence ID" value="RZN57881.1"/>
    <property type="molecule type" value="Genomic_DNA"/>
</dbReference>
<sequence length="509" mass="58008">MLVKTQINLFGEKLRIKIDGNEVEIEKGLKLGDIIRSNEFISVVKRKIDFENIITNLYEIITNKGKMIIIWENNKTLDKWREVYKNFENCNIRWVSNDAIAFGPTYTNFKPVIKEVELKKYDVTISLSGMSNEQTHLIFSKRDHSGLYFPPNEGDVMGRVVYGRHLLDVLKIGDKIEKISPVIEKKIKSGYLVKADSNYELNEDDEILTKIEILLDNNSPISSEHIYNSLTNGFIVTRKTSKFIAYDKKLFDLKKEKIGIRERGTVSVRNVGDNTGAIYIYTQKAPISNEHNIVGRVLRGLEIAEVASEGDRIKISLKPERLDLLGKTQKEASMLLEKLNIKHIREGNKDDDSIIVECNPSTTIEIYQKGEVICKGLEKEKILKIRLYRDKAPNSIKYFEKITGIELKKIGILKLFFKTKDVILFKGVEELGRSLLPENTPKDIVNPGTIGVTNSVKRFAGMIGIRLTKSDRFGPTAEDFNGTNIIGELIEGLDVISELEDKVYIMEEK</sequence>
<dbReference type="EMBL" id="QNVI01000061">
    <property type="protein sequence ID" value="TDA37989.1"/>
    <property type="molecule type" value="Genomic_DNA"/>
</dbReference>
<protein>
    <recommendedName>
        <fullName evidence="1">UPF0288 protein DSO09_05640</fullName>
    </recommendedName>
</protein>
<dbReference type="AlphaFoldDB" id="A0A520KH31"/>
<accession>A0A520KH31</accession>
<dbReference type="InterPro" id="IPR016466">
    <property type="entry name" value="Methan_mark_3"/>
</dbReference>
<evidence type="ECO:0000313" key="4">
    <source>
        <dbReference type="EMBL" id="TDA37989.1"/>
    </source>
</evidence>
<evidence type="ECO:0000256" key="1">
    <source>
        <dbReference type="HAMAP-Rule" id="MF_01089"/>
    </source>
</evidence>